<evidence type="ECO:0000313" key="2">
    <source>
        <dbReference type="EMBL" id="MET3614946.1"/>
    </source>
</evidence>
<keyword evidence="3" id="KW-1185">Reference proteome</keyword>
<evidence type="ECO:0000313" key="3">
    <source>
        <dbReference type="Proteomes" id="UP001549047"/>
    </source>
</evidence>
<proteinExistence type="predicted"/>
<organism evidence="2 3">
    <name type="scientific">Rhizobium aquaticum</name>
    <dbReference type="NCBI Taxonomy" id="1549636"/>
    <lineage>
        <taxon>Bacteria</taxon>
        <taxon>Pseudomonadati</taxon>
        <taxon>Pseudomonadota</taxon>
        <taxon>Alphaproteobacteria</taxon>
        <taxon>Hyphomicrobiales</taxon>
        <taxon>Rhizobiaceae</taxon>
        <taxon>Rhizobium/Agrobacterium group</taxon>
        <taxon>Rhizobium</taxon>
    </lineage>
</organism>
<reference evidence="2 3" key="1">
    <citation type="submission" date="2024-06" db="EMBL/GenBank/DDBJ databases">
        <title>Genomic Encyclopedia of Type Strains, Phase IV (KMG-IV): sequencing the most valuable type-strain genomes for metagenomic binning, comparative biology and taxonomic classification.</title>
        <authorList>
            <person name="Goeker M."/>
        </authorList>
    </citation>
    <scope>NUCLEOTIDE SEQUENCE [LARGE SCALE GENOMIC DNA]</scope>
    <source>
        <strain evidence="2 3">DSM 29780</strain>
    </source>
</reference>
<accession>A0ABV2J2H8</accession>
<dbReference type="EMBL" id="JBEPMB010000005">
    <property type="protein sequence ID" value="MET3614946.1"/>
    <property type="molecule type" value="Genomic_DNA"/>
</dbReference>
<comment type="caution">
    <text evidence="2">The sequence shown here is derived from an EMBL/GenBank/DDBJ whole genome shotgun (WGS) entry which is preliminary data.</text>
</comment>
<dbReference type="SUPFAM" id="SSF48613">
    <property type="entry name" value="Heme oxygenase-like"/>
    <property type="match status" value="1"/>
</dbReference>
<protein>
    <submittedName>
        <fullName evidence="2">Uncharacterized protein</fullName>
    </submittedName>
</protein>
<feature type="region of interest" description="Disordered" evidence="1">
    <location>
        <begin position="101"/>
        <end position="123"/>
    </location>
</feature>
<name>A0ABV2J2H8_9HYPH</name>
<feature type="compositionally biased region" description="Basic and acidic residues" evidence="1">
    <location>
        <begin position="101"/>
        <end position="113"/>
    </location>
</feature>
<dbReference type="Pfam" id="PF14518">
    <property type="entry name" value="Haem_oxygenas_2"/>
    <property type="match status" value="1"/>
</dbReference>
<dbReference type="RefSeq" id="WP_354557434.1">
    <property type="nucleotide sequence ID" value="NZ_JBEPMB010000005.1"/>
</dbReference>
<gene>
    <name evidence="2" type="ORF">ABID16_003289</name>
</gene>
<dbReference type="Gene3D" id="1.20.910.10">
    <property type="entry name" value="Heme oxygenase-like"/>
    <property type="match status" value="1"/>
</dbReference>
<evidence type="ECO:0000256" key="1">
    <source>
        <dbReference type="SAM" id="MobiDB-lite"/>
    </source>
</evidence>
<dbReference type="Proteomes" id="UP001549047">
    <property type="component" value="Unassembled WGS sequence"/>
</dbReference>
<dbReference type="InterPro" id="IPR016084">
    <property type="entry name" value="Haem_Oase-like_multi-hlx"/>
</dbReference>
<sequence length="243" mass="27644">MTLSERKHATEYTEEAYLVFEELDTRVTRIFEDVKAWRGWRLISAGNTPKQEIMALVREIFRSVVWYQAHTTEAGFHMFGRLPKKDVRLIQQLSSHKAEEAEHGVWAQEDHAKSGGSATDRSIPPSPATFAVAAVWWRMAQVEEPLGYLGAEYLFEQLTALVTQAALPIIEGRDLPRESLRFVIEHATEDAKHAVFLKHLILDVVTRYPGSGDAMLRCFDYFHAVYPLPVWDEAYERAVGGLG</sequence>